<dbReference type="Proteomes" id="UP000517916">
    <property type="component" value="Unassembled WGS sequence"/>
</dbReference>
<comment type="caution">
    <text evidence="1">The sequence shown here is derived from an EMBL/GenBank/DDBJ whole genome shotgun (WGS) entry which is preliminary data.</text>
</comment>
<sequence length="225" mass="22974">MILGDFYTDERGRVRPISGKGGKGAGAATVVVVLAFGLAGAGGGVGGVGVVESAADSATAQSVRARTEEGRKSARKGQVGDALTRMGLRLVRKAVKQDLTCIADSFGQVREFFTRTPCRSLRRELAAIADTDGAVTVLSVAWVGMYTESGAERFKQLDDTDGTGNISPLGASLVGAAGVRFTGQHYASRIDGSLVVVAESAAGSGNPSAEVMDAIAQVGVELPSP</sequence>
<name>A0ABR6BKS8_9PSEU</name>
<evidence type="ECO:0000313" key="1">
    <source>
        <dbReference type="EMBL" id="MBA8927261.1"/>
    </source>
</evidence>
<proteinExistence type="predicted"/>
<dbReference type="EMBL" id="JACJID010000003">
    <property type="protein sequence ID" value="MBA8927261.1"/>
    <property type="molecule type" value="Genomic_DNA"/>
</dbReference>
<evidence type="ECO:0008006" key="3">
    <source>
        <dbReference type="Google" id="ProtNLM"/>
    </source>
</evidence>
<organism evidence="1 2">
    <name type="scientific">Kutzneria viridogrisea</name>
    <dbReference type="NCBI Taxonomy" id="47990"/>
    <lineage>
        <taxon>Bacteria</taxon>
        <taxon>Bacillati</taxon>
        <taxon>Actinomycetota</taxon>
        <taxon>Actinomycetes</taxon>
        <taxon>Pseudonocardiales</taxon>
        <taxon>Pseudonocardiaceae</taxon>
        <taxon>Kutzneria</taxon>
    </lineage>
</organism>
<reference evidence="1 2" key="1">
    <citation type="submission" date="2020-08" db="EMBL/GenBank/DDBJ databases">
        <title>Genomic Encyclopedia of Archaeal and Bacterial Type Strains, Phase II (KMG-II): from individual species to whole genera.</title>
        <authorList>
            <person name="Goeker M."/>
        </authorList>
    </citation>
    <scope>NUCLEOTIDE SEQUENCE [LARGE SCALE GENOMIC DNA]</scope>
    <source>
        <strain evidence="1 2">DSM 43850</strain>
    </source>
</reference>
<protein>
    <recommendedName>
        <fullName evidence="3">PknH-like extracellular domain-containing protein</fullName>
    </recommendedName>
</protein>
<gene>
    <name evidence="1" type="ORF">BC739_004467</name>
</gene>
<keyword evidence="2" id="KW-1185">Reference proteome</keyword>
<evidence type="ECO:0000313" key="2">
    <source>
        <dbReference type="Proteomes" id="UP000517916"/>
    </source>
</evidence>
<dbReference type="RefSeq" id="WP_318296492.1">
    <property type="nucleotide sequence ID" value="NZ_BAAABQ010000057.1"/>
</dbReference>
<accession>A0ABR6BKS8</accession>